<dbReference type="InterPro" id="IPR010730">
    <property type="entry name" value="HET"/>
</dbReference>
<proteinExistence type="predicted"/>
<accession>A0A395SPI7</accession>
<comment type="caution">
    <text evidence="2">The sequence shown here is derived from an EMBL/GenBank/DDBJ whole genome shotgun (WGS) entry which is preliminary data.</text>
</comment>
<dbReference type="Pfam" id="PF06985">
    <property type="entry name" value="HET"/>
    <property type="match status" value="1"/>
</dbReference>
<gene>
    <name evidence="2" type="ORF">FSPOR_1629</name>
</gene>
<dbReference type="Proteomes" id="UP000266152">
    <property type="component" value="Unassembled WGS sequence"/>
</dbReference>
<evidence type="ECO:0000313" key="3">
    <source>
        <dbReference type="Proteomes" id="UP000266152"/>
    </source>
</evidence>
<feature type="domain" description="Heterokaryon incompatibility" evidence="1">
    <location>
        <begin position="177"/>
        <end position="327"/>
    </location>
</feature>
<dbReference type="PANTHER" id="PTHR33112">
    <property type="entry name" value="DOMAIN PROTEIN, PUTATIVE-RELATED"/>
    <property type="match status" value="1"/>
</dbReference>
<evidence type="ECO:0000313" key="2">
    <source>
        <dbReference type="EMBL" id="RGP73935.1"/>
    </source>
</evidence>
<sequence>MTDVPQVEYHTPDWVTSCETCKAVWQRLTSGDKFKQTINLGSYKVALPAQCPHFKPIVEALYEYSKDVNENDISRDVRIEFGSQGYAINLDETVDDCGFHWNLALVEDDSVPHHPGTARILDHEWADLAVLNTWKDTCLSSHGASCQNPLKIWHTRPAWLIDVEQKCLVPGNVQGNYVTLSYTYGNHIGRLVDASVLDMLQVPDALESPTLSGYVSPIIRNAIFLTAAIRERYLWADAICITHEDRDSTARQLNLMGAIYANAIVTIIAADGDSLTGLPGIKGISAARQLKQGIVPFGDQKLLRTEHFGLEAEYWLPYYERGWIYQEMRMSTRKIVFHEEQLHWMCQCSVWHEESAQKGQIERTPPSLVTIGSSMRILFAGFFDWSVFSLLVSRYNDMTFRYDEDALPAISGLLSILSRRFEGGFLYGIPEMMFERGLGWKPWLESTNLERRIRSSRPEDVQLKPSGLPSWSWIGWSGSVDPGYNEATVMAIGLDNMEETTPITEWYTSHSPTDSPELWRRIRSTWYEDRNSYKGFTKPPPPGWTRHKAPDKSNWNDGPHLYPDGCDEYVFKHESMPVDELGSEEGRGWYYPFPIKEVNESTLPDMPEQTEYLFCNTNKARLWGAQKKGVGKDALLFNSQKKEVGFLNLVNEDYLARFPKTLTDEEGGLPVDLVAVCKVRTYSRTQDEVAKIWDKTLTTKGTYLVLWVEWKDGIAYRHASGHVQVDRWDELDLESTSLILG</sequence>
<protein>
    <submittedName>
        <fullName evidence="2">Heterokaryon incompatibility</fullName>
    </submittedName>
</protein>
<keyword evidence="3" id="KW-1185">Reference proteome</keyword>
<name>A0A395SPI7_FUSSP</name>
<reference evidence="2 3" key="1">
    <citation type="journal article" date="2018" name="PLoS Pathog.">
        <title>Evolution of structural diversity of trichothecenes, a family of toxins produced by plant pathogenic and entomopathogenic fungi.</title>
        <authorList>
            <person name="Proctor R.H."/>
            <person name="McCormick S.P."/>
            <person name="Kim H.S."/>
            <person name="Cardoza R.E."/>
            <person name="Stanley A.M."/>
            <person name="Lindo L."/>
            <person name="Kelly A."/>
            <person name="Brown D.W."/>
            <person name="Lee T."/>
            <person name="Vaughan M.M."/>
            <person name="Alexander N.J."/>
            <person name="Busman M."/>
            <person name="Gutierrez S."/>
        </authorList>
    </citation>
    <scope>NUCLEOTIDE SEQUENCE [LARGE SCALE GENOMIC DNA]</scope>
    <source>
        <strain evidence="2 3">NRRL 3299</strain>
    </source>
</reference>
<organism evidence="2 3">
    <name type="scientific">Fusarium sporotrichioides</name>
    <dbReference type="NCBI Taxonomy" id="5514"/>
    <lineage>
        <taxon>Eukaryota</taxon>
        <taxon>Fungi</taxon>
        <taxon>Dikarya</taxon>
        <taxon>Ascomycota</taxon>
        <taxon>Pezizomycotina</taxon>
        <taxon>Sordariomycetes</taxon>
        <taxon>Hypocreomycetidae</taxon>
        <taxon>Hypocreales</taxon>
        <taxon>Nectriaceae</taxon>
        <taxon>Fusarium</taxon>
    </lineage>
</organism>
<evidence type="ECO:0000259" key="1">
    <source>
        <dbReference type="Pfam" id="PF06985"/>
    </source>
</evidence>
<dbReference type="AlphaFoldDB" id="A0A395SPI7"/>
<dbReference type="PANTHER" id="PTHR33112:SF1">
    <property type="entry name" value="HETEROKARYON INCOMPATIBILITY DOMAIN-CONTAINING PROTEIN"/>
    <property type="match status" value="1"/>
</dbReference>
<dbReference type="EMBL" id="PXOF01000023">
    <property type="protein sequence ID" value="RGP73935.1"/>
    <property type="molecule type" value="Genomic_DNA"/>
</dbReference>